<feature type="region of interest" description="Disordered" evidence="2">
    <location>
        <begin position="637"/>
        <end position="718"/>
    </location>
</feature>
<feature type="compositionally biased region" description="Acidic residues" evidence="2">
    <location>
        <begin position="402"/>
        <end position="417"/>
    </location>
</feature>
<reference evidence="4 5" key="1">
    <citation type="submission" date="2020-04" db="EMBL/GenBank/DDBJ databases">
        <title>Perkinsus olseni comparative genomics.</title>
        <authorList>
            <person name="Bogema D.R."/>
        </authorList>
    </citation>
    <scope>NUCLEOTIDE SEQUENCE [LARGE SCALE GENOMIC DNA]</scope>
    <source>
        <strain evidence="4 5">ATCC PRA-207</strain>
    </source>
</reference>
<feature type="domain" description="FHA" evidence="3">
    <location>
        <begin position="847"/>
        <end position="905"/>
    </location>
</feature>
<feature type="region of interest" description="Disordered" evidence="2">
    <location>
        <begin position="359"/>
        <end position="453"/>
    </location>
</feature>
<evidence type="ECO:0000259" key="3">
    <source>
        <dbReference type="PROSITE" id="PS50006"/>
    </source>
</evidence>
<feature type="region of interest" description="Disordered" evidence="2">
    <location>
        <begin position="732"/>
        <end position="766"/>
    </location>
</feature>
<keyword evidence="5" id="KW-1185">Reference proteome</keyword>
<evidence type="ECO:0000256" key="1">
    <source>
        <dbReference type="SAM" id="Coils"/>
    </source>
</evidence>
<comment type="caution">
    <text evidence="4">The sequence shown here is derived from an EMBL/GenBank/DDBJ whole genome shotgun (WGS) entry which is preliminary data.</text>
</comment>
<dbReference type="InterPro" id="IPR008984">
    <property type="entry name" value="SMAD_FHA_dom_sf"/>
</dbReference>
<dbReference type="CDD" id="cd00060">
    <property type="entry name" value="FHA"/>
    <property type="match status" value="1"/>
</dbReference>
<feature type="compositionally biased region" description="Polar residues" evidence="2">
    <location>
        <begin position="421"/>
        <end position="430"/>
    </location>
</feature>
<evidence type="ECO:0000313" key="4">
    <source>
        <dbReference type="EMBL" id="KAF4738736.1"/>
    </source>
</evidence>
<feature type="region of interest" description="Disordered" evidence="2">
    <location>
        <begin position="1072"/>
        <end position="1102"/>
    </location>
</feature>
<organism evidence="4 5">
    <name type="scientific">Perkinsus olseni</name>
    <name type="common">Perkinsus atlanticus</name>
    <dbReference type="NCBI Taxonomy" id="32597"/>
    <lineage>
        <taxon>Eukaryota</taxon>
        <taxon>Sar</taxon>
        <taxon>Alveolata</taxon>
        <taxon>Perkinsozoa</taxon>
        <taxon>Perkinsea</taxon>
        <taxon>Perkinsida</taxon>
        <taxon>Perkinsidae</taxon>
        <taxon>Perkinsus</taxon>
    </lineage>
</organism>
<dbReference type="SUPFAM" id="SSF49879">
    <property type="entry name" value="SMAD/FHA domain"/>
    <property type="match status" value="1"/>
</dbReference>
<evidence type="ECO:0000313" key="5">
    <source>
        <dbReference type="Proteomes" id="UP000553632"/>
    </source>
</evidence>
<feature type="compositionally biased region" description="Low complexity" evidence="2">
    <location>
        <begin position="439"/>
        <end position="453"/>
    </location>
</feature>
<keyword evidence="1" id="KW-0175">Coiled coil</keyword>
<dbReference type="PROSITE" id="PS50006">
    <property type="entry name" value="FHA_DOMAIN"/>
    <property type="match status" value="1"/>
</dbReference>
<sequence>MSKDPSARVGRWFRERIYWPRTSIGSVAEEGPVHAMGGYARRGSRTGEPEDEEMLQYPTSHSNLSSLNLGDAPSWYLEGAPPQPTEERAETQSGTERSTVRGGGKDGEAYCERALRAALGDPSNLAPLSPYLPQRAVSPLPLRPSSVGGTPASAVSQHSPGRVVVRRLIRHVSPLSVVRGSSVGTPASGSDQLLYRVSPLPVDVEGEGGLSYACVGARARSPSPLRRVVSVRGGSPQAAGMRLRSPERAPSSRSLDVSAGGEPGYSGPEERTGSRTIGSSLAAVEAVQWRYGSDSRDYDAAERDGVHGTKGGALGERPTVRDAASSTAASIGRSPHSYSNPYRRVLAEVPQELVGASEAELAKDRQQGRPPRATSAARLPREQWSGEEEEEGLDADRNSVDDVVEALQDEGEPETLEELPSTRQASPRQTGQRRESAESLVSNTLGSLSSSEPSILSAVGCGDRPARAVPVTTETQTDDLGGCRDDGGGVSPGEGVPARSPAVKAIGHSAPPPAHTPGRHEYKVCTAESVKSGARRTPIYATPGWDERTQELREKEARLELYLVESARRRELLMDSIKKRQVSSQQRGATARELDFGGGSCRGRDQERSATSSAAVHLYQRSISAPRSMHRRGGFRAALEPVTRDECQNRDPNVDDHRESRGRARVEAKRTASRSPVEEAGPSGGVYVAEGLPRQSAKRRRSSWHGDRHVGQGQQRWLSLSPSEDGLRRLISTQSPWQLRPNDSEDWPLPGRSSGGPGKRRVEGPSRAATAEIGELHSVLSEVFWWPFALRRFGVCLTGTGPISFVYFLSSSSVWMDDPPTAEALLLVPLSTEGEGKSWLIRDAETRSIGRKAECDIVVNADAVSGHHCTVGLNLLSPYARQEQKFVITVRNIGRSATFVDGHRLEAAEEDSLGGVEKAVLPEIPRPAYSSASNAVDKALSPKQLSTAIRKEEEDRSIKLEATERSLRRARRQLQDYRRMMEKLERSNLKLKDGNDELTVRVRVLEAMAQTKEIAWLLSRKPQSFGAKTAPGWKLRLQGVGILSGRLPMRAMRQMLAKHSAAREANQVYGDCQTKNEDLPPQVAECRRPKDEGDASVPRDDEANKRARCYVVEVVDLRNA</sequence>
<protein>
    <recommendedName>
        <fullName evidence="3">FHA domain-containing protein</fullName>
    </recommendedName>
</protein>
<feature type="compositionally biased region" description="Basic and acidic residues" evidence="2">
    <location>
        <begin position="293"/>
        <end position="307"/>
    </location>
</feature>
<feature type="compositionally biased region" description="Basic and acidic residues" evidence="2">
    <location>
        <begin position="642"/>
        <end position="670"/>
    </location>
</feature>
<dbReference type="EMBL" id="JABANO010014340">
    <property type="protein sequence ID" value="KAF4738736.1"/>
    <property type="molecule type" value="Genomic_DNA"/>
</dbReference>
<dbReference type="Proteomes" id="UP000553632">
    <property type="component" value="Unassembled WGS sequence"/>
</dbReference>
<dbReference type="Pfam" id="PF00498">
    <property type="entry name" value="FHA"/>
    <property type="match status" value="1"/>
</dbReference>
<feature type="coiled-coil region" evidence="1">
    <location>
        <begin position="960"/>
        <end position="1001"/>
    </location>
</feature>
<feature type="region of interest" description="Disordered" evidence="2">
    <location>
        <begin position="34"/>
        <end position="106"/>
    </location>
</feature>
<name>A0A7J6T2N5_PEROL</name>
<feature type="region of interest" description="Disordered" evidence="2">
    <location>
        <begin position="293"/>
        <end position="339"/>
    </location>
</feature>
<evidence type="ECO:0000256" key="2">
    <source>
        <dbReference type="SAM" id="MobiDB-lite"/>
    </source>
</evidence>
<dbReference type="InterPro" id="IPR000253">
    <property type="entry name" value="FHA_dom"/>
</dbReference>
<gene>
    <name evidence="4" type="ORF">FOZ63_003694</name>
</gene>
<feature type="compositionally biased region" description="Basic and acidic residues" evidence="2">
    <location>
        <begin position="1085"/>
        <end position="1102"/>
    </location>
</feature>
<feature type="region of interest" description="Disordered" evidence="2">
    <location>
        <begin position="472"/>
        <end position="499"/>
    </location>
</feature>
<dbReference type="SMART" id="SM00240">
    <property type="entry name" value="FHA"/>
    <property type="match status" value="1"/>
</dbReference>
<proteinExistence type="predicted"/>
<feature type="region of interest" description="Disordered" evidence="2">
    <location>
        <begin position="229"/>
        <end position="279"/>
    </location>
</feature>
<dbReference type="Gene3D" id="2.60.200.20">
    <property type="match status" value="1"/>
</dbReference>
<feature type="region of interest" description="Disordered" evidence="2">
    <location>
        <begin position="583"/>
        <end position="615"/>
    </location>
</feature>
<dbReference type="AlphaFoldDB" id="A0A7J6T2N5"/>
<accession>A0A7J6T2N5</accession>
<feature type="compositionally biased region" description="Polar residues" evidence="2">
    <location>
        <begin position="57"/>
        <end position="68"/>
    </location>
</feature>